<keyword evidence="1" id="KW-0175">Coiled coil</keyword>
<dbReference type="Gene3D" id="1.10.510.10">
    <property type="entry name" value="Transferase(Phosphotransferase) domain 1"/>
    <property type="match status" value="1"/>
</dbReference>
<dbReference type="AlphaFoldDB" id="A0A9P7TZQ9"/>
<evidence type="ECO:0008006" key="5">
    <source>
        <dbReference type="Google" id="ProtNLM"/>
    </source>
</evidence>
<keyword evidence="4" id="KW-1185">Reference proteome</keyword>
<evidence type="ECO:0000313" key="4">
    <source>
        <dbReference type="Proteomes" id="UP000707071"/>
    </source>
</evidence>
<evidence type="ECO:0000256" key="2">
    <source>
        <dbReference type="SAM" id="MobiDB-lite"/>
    </source>
</evidence>
<reference evidence="3 4" key="1">
    <citation type="journal article" date="2020" name="bioRxiv">
        <title>Whole genome comparisons of ergot fungi reveals the divergence and evolution of species within the genus Claviceps are the result of varying mechanisms driving genome evolution and host range expansion.</title>
        <authorList>
            <person name="Wyka S.A."/>
            <person name="Mondo S.J."/>
            <person name="Liu M."/>
            <person name="Dettman J."/>
            <person name="Nalam V."/>
            <person name="Broders K.D."/>
        </authorList>
    </citation>
    <scope>NUCLEOTIDE SEQUENCE [LARGE SCALE GENOMIC DNA]</scope>
    <source>
        <strain evidence="3 4">Clav52</strain>
    </source>
</reference>
<feature type="region of interest" description="Disordered" evidence="2">
    <location>
        <begin position="90"/>
        <end position="112"/>
    </location>
</feature>
<name>A0A9P7TZQ9_9HYPO</name>
<organism evidence="3 4">
    <name type="scientific">Claviceps aff. purpurea</name>
    <dbReference type="NCBI Taxonomy" id="1967640"/>
    <lineage>
        <taxon>Eukaryota</taxon>
        <taxon>Fungi</taxon>
        <taxon>Dikarya</taxon>
        <taxon>Ascomycota</taxon>
        <taxon>Pezizomycotina</taxon>
        <taxon>Sordariomycetes</taxon>
        <taxon>Hypocreomycetidae</taxon>
        <taxon>Hypocreales</taxon>
        <taxon>Clavicipitaceae</taxon>
        <taxon>Claviceps</taxon>
    </lineage>
</organism>
<dbReference type="PANTHER" id="PTHR37171:SF1">
    <property type="entry name" value="SERINE_THREONINE-PROTEIN KINASE YRZF-RELATED"/>
    <property type="match status" value="1"/>
</dbReference>
<feature type="compositionally biased region" description="Basic and acidic residues" evidence="2">
    <location>
        <begin position="318"/>
        <end position="328"/>
    </location>
</feature>
<feature type="coiled-coil region" evidence="1">
    <location>
        <begin position="142"/>
        <end position="176"/>
    </location>
</feature>
<dbReference type="InterPro" id="IPR011009">
    <property type="entry name" value="Kinase-like_dom_sf"/>
</dbReference>
<sequence length="841" mass="95878">MALSTNEHNEASALCSLIQELERQTQQRARQLQKETDRTLQQAEQIGSILQLVREGERRNEKRKRRNEKREAALEQQLEEALEQIEKQDRKLQRAKRRERQSQDEATELEHERDEALWQLRQEMSCFQMERRDQNERFYKDIIITEREGKEARRALQQSEERARELEQERDTVLQRLQEIDPLFQPSTLSEFIEESHASLFSKLTIDPNAGGGSDVTMTNLRGKWRPEKVMEWPCFLSEQRLIFDNVFEAFPSELRAFPPPMTVRKNGNKLAPITDKHSLARFMGDSIEEPVKNIMNELESVDKLGMVCQGDVRVDFINHPENSKPSEAESTSSQPGEPVSARFCIRRDPAVGMASTTMLYVWEHKAPYDLTIEDLRAALRPATTFGDVAAETGCPAVEAEDAEEVSQSTVTAEQRVNRAVTQIYYNMMESCLEFGILTTGQATVFLHVNWNDPQLLYYHIAEPALDVEQAPEKDAAFFSAIGQYVAFTIMALTKRREPLQERRMRVFRTLSKWGMPPRLLSHEHDNASSISSGPQAEEFDAQGQGQCKQNEQTTITGQKGSQDQDSNPDQPYCSQKCLLGLVRGEFLDPECPNVTLHCQGDAGEGDHPKRHPVDHEEWLRLLREQFKQSIDVGITCQNVVGARGAFFKVTLLAYGYTFVSKGTVAGRIEDSEHEARVYERLKPIQGVYVPVFLGAIDLRTVDKDYWINFGTYVVHMMVVSWGGVHVDQNKVDRLDILHEVPVADEGIQALKAVHNEGVLHCDVRWENVLFNPETKGIMVIDFERAELLNGPESSELHIEAYNEERATEEEHEISRVIQGALGILDTDCGLPLPIPSTSTW</sequence>
<gene>
    <name evidence="3" type="ORF">E4U09_005832</name>
</gene>
<dbReference type="PANTHER" id="PTHR37171">
    <property type="entry name" value="SERINE/THREONINE-PROTEIN KINASE YRZF-RELATED"/>
    <property type="match status" value="1"/>
</dbReference>
<comment type="caution">
    <text evidence="3">The sequence shown here is derived from an EMBL/GenBank/DDBJ whole genome shotgun (WGS) entry which is preliminary data.</text>
</comment>
<dbReference type="EMBL" id="SRRH01000501">
    <property type="protein sequence ID" value="KAG6288043.1"/>
    <property type="molecule type" value="Genomic_DNA"/>
</dbReference>
<feature type="region of interest" description="Disordered" evidence="2">
    <location>
        <begin position="519"/>
        <end position="570"/>
    </location>
</feature>
<feature type="region of interest" description="Disordered" evidence="2">
    <location>
        <begin position="318"/>
        <end position="340"/>
    </location>
</feature>
<evidence type="ECO:0000256" key="1">
    <source>
        <dbReference type="SAM" id="Coils"/>
    </source>
</evidence>
<dbReference type="SUPFAM" id="SSF56112">
    <property type="entry name" value="Protein kinase-like (PK-like)"/>
    <property type="match status" value="1"/>
</dbReference>
<protein>
    <recommendedName>
        <fullName evidence="5">Protein kinase domain-containing protein</fullName>
    </recommendedName>
</protein>
<accession>A0A9P7TZQ9</accession>
<feature type="compositionally biased region" description="Polar residues" evidence="2">
    <location>
        <begin position="544"/>
        <end position="570"/>
    </location>
</feature>
<feature type="compositionally biased region" description="Basic and acidic residues" evidence="2">
    <location>
        <begin position="100"/>
        <end position="112"/>
    </location>
</feature>
<evidence type="ECO:0000313" key="3">
    <source>
        <dbReference type="EMBL" id="KAG6288043.1"/>
    </source>
</evidence>
<dbReference type="InterPro" id="IPR052396">
    <property type="entry name" value="Meiotic_Drive_Suppr_Kinase"/>
</dbReference>
<proteinExistence type="predicted"/>
<dbReference type="Proteomes" id="UP000707071">
    <property type="component" value="Unassembled WGS sequence"/>
</dbReference>